<protein>
    <submittedName>
        <fullName evidence="2">Uncharacterized protein</fullName>
    </submittedName>
</protein>
<dbReference type="PANTHER" id="PTHR32226">
    <property type="entry name" value="TELO2-INTERACTING PROTEIN 2"/>
    <property type="match status" value="1"/>
</dbReference>
<dbReference type="OrthoDB" id="6417021at2759"/>
<dbReference type="GO" id="GO:0005829">
    <property type="term" value="C:cytosol"/>
    <property type="evidence" value="ECO:0007669"/>
    <property type="project" value="TreeGrafter"/>
</dbReference>
<dbReference type="Proteomes" id="UP000030752">
    <property type="component" value="Unassembled WGS sequence"/>
</dbReference>
<evidence type="ECO:0000313" key="3">
    <source>
        <dbReference type="Proteomes" id="UP000030752"/>
    </source>
</evidence>
<dbReference type="PANTHER" id="PTHR32226:SF2">
    <property type="entry name" value="TELO2-INTERACTING PROTEIN 2"/>
    <property type="match status" value="1"/>
</dbReference>
<dbReference type="GO" id="GO:0110078">
    <property type="term" value="C:TTT Hsp90 cochaperone complex"/>
    <property type="evidence" value="ECO:0007669"/>
    <property type="project" value="InterPro"/>
</dbReference>
<dbReference type="InterPro" id="IPR018870">
    <property type="entry name" value="Tti2"/>
</dbReference>
<dbReference type="InParanoid" id="W2S095"/>
<dbReference type="STRING" id="1220924.W2S095"/>
<proteinExistence type="inferred from homology"/>
<dbReference type="GeneID" id="19971441"/>
<dbReference type="EMBL" id="KB822719">
    <property type="protein sequence ID" value="ETN42161.1"/>
    <property type="molecule type" value="Genomic_DNA"/>
</dbReference>
<dbReference type="eggNOG" id="ENOG502S3SJ">
    <property type="taxonomic scope" value="Eukaryota"/>
</dbReference>
<dbReference type="VEuPathDB" id="FungiDB:HMPREF1541_04102"/>
<dbReference type="AlphaFoldDB" id="W2S095"/>
<evidence type="ECO:0000256" key="1">
    <source>
        <dbReference type="ARBA" id="ARBA00034736"/>
    </source>
</evidence>
<reference evidence="2 3" key="1">
    <citation type="submission" date="2013-03" db="EMBL/GenBank/DDBJ databases">
        <title>The Genome Sequence of Phialophora europaea CBS 101466.</title>
        <authorList>
            <consortium name="The Broad Institute Genomics Platform"/>
            <person name="Cuomo C."/>
            <person name="de Hoog S."/>
            <person name="Gorbushina A."/>
            <person name="Walker B."/>
            <person name="Young S.K."/>
            <person name="Zeng Q."/>
            <person name="Gargeya S."/>
            <person name="Fitzgerald M."/>
            <person name="Haas B."/>
            <person name="Abouelleil A."/>
            <person name="Allen A.W."/>
            <person name="Alvarado L."/>
            <person name="Arachchi H.M."/>
            <person name="Berlin A.M."/>
            <person name="Chapman S.B."/>
            <person name="Gainer-Dewar J."/>
            <person name="Goldberg J."/>
            <person name="Griggs A."/>
            <person name="Gujja S."/>
            <person name="Hansen M."/>
            <person name="Howarth C."/>
            <person name="Imamovic A."/>
            <person name="Ireland A."/>
            <person name="Larimer J."/>
            <person name="McCowan C."/>
            <person name="Murphy C."/>
            <person name="Pearson M."/>
            <person name="Poon T.W."/>
            <person name="Priest M."/>
            <person name="Roberts A."/>
            <person name="Saif S."/>
            <person name="Shea T."/>
            <person name="Sisk P."/>
            <person name="Sykes S."/>
            <person name="Wortman J."/>
            <person name="Nusbaum C."/>
            <person name="Birren B."/>
        </authorList>
    </citation>
    <scope>NUCLEOTIDE SEQUENCE [LARGE SCALE GENOMIC DNA]</scope>
    <source>
        <strain evidence="2 3">CBS 101466</strain>
    </source>
</reference>
<organism evidence="2 3">
    <name type="scientific">Cyphellophora europaea (strain CBS 101466)</name>
    <name type="common">Phialophora europaea</name>
    <dbReference type="NCBI Taxonomy" id="1220924"/>
    <lineage>
        <taxon>Eukaryota</taxon>
        <taxon>Fungi</taxon>
        <taxon>Dikarya</taxon>
        <taxon>Ascomycota</taxon>
        <taxon>Pezizomycotina</taxon>
        <taxon>Eurotiomycetes</taxon>
        <taxon>Chaetothyriomycetidae</taxon>
        <taxon>Chaetothyriales</taxon>
        <taxon>Cyphellophoraceae</taxon>
        <taxon>Cyphellophora</taxon>
    </lineage>
</organism>
<evidence type="ECO:0000313" key="2">
    <source>
        <dbReference type="EMBL" id="ETN42161.1"/>
    </source>
</evidence>
<name>W2S095_CYPE1</name>
<dbReference type="HOGENOM" id="CLU_024466_1_0_1"/>
<dbReference type="Pfam" id="PF10521">
    <property type="entry name" value="Tti2"/>
    <property type="match status" value="1"/>
</dbReference>
<accession>W2S095</accession>
<gene>
    <name evidence="2" type="ORF">HMPREF1541_04102</name>
</gene>
<keyword evidence="3" id="KW-1185">Reference proteome</keyword>
<sequence>MSAAANTTLHDKAQRILNAYQEKPTPSSLLDTLRELLTQIIKPLFSANPQPSLAPSGRKTHFAPAVTLPHSQTLVLDDSDKPWKLAFSTLTLPLLTSILQSYPTLPASILKPTLEQQIFLLTPALLNLIDDTTPLSKATGFQLLHHLSDALVLANSNILHPSGLTDVFIDAIKPNFMLLPSLTPEEDSLLTLRPLYPAYLSLVRARFQQSLPDSTPSQASHGAEESKRQGYLTLLLRHGLLASLAHLGAGTNTSHVELTTFLVAQVGEVAGAMGIYATAHLQRVLPLLRTVACDPFATSAPGLLLAALGAIGAVVDVAEERVRQEWWGEVLRACVGAWLSTVDDEEVAGVAQKQQHEALAPMKDSCRAVAAKLATLVDGELWEKARSKLVEEEPELEGLFALKEGVS</sequence>
<dbReference type="GO" id="GO:0005634">
    <property type="term" value="C:nucleus"/>
    <property type="evidence" value="ECO:0007669"/>
    <property type="project" value="TreeGrafter"/>
</dbReference>
<comment type="similarity">
    <text evidence="1">Belongs to the TTI2 family.</text>
</comment>
<dbReference type="RefSeq" id="XP_008716670.1">
    <property type="nucleotide sequence ID" value="XM_008718448.1"/>
</dbReference>